<keyword evidence="2 4" id="KW-0808">Transferase</keyword>
<dbReference type="InterPro" id="IPR001296">
    <property type="entry name" value="Glyco_trans_1"/>
</dbReference>
<accession>A0A2R5HIW6</accession>
<dbReference type="EMBL" id="BFFO01000002">
    <property type="protein sequence ID" value="GBG96358.1"/>
    <property type="molecule type" value="Genomic_DNA"/>
</dbReference>
<comment type="caution">
    <text evidence="4">The sequence shown here is derived from an EMBL/GenBank/DDBJ whole genome shotgun (WGS) entry which is preliminary data.</text>
</comment>
<evidence type="ECO:0000256" key="1">
    <source>
        <dbReference type="ARBA" id="ARBA00022676"/>
    </source>
</evidence>
<dbReference type="RefSeq" id="WP_109245340.1">
    <property type="nucleotide sequence ID" value="NZ_BFFO01000002.1"/>
</dbReference>
<organism evidence="4 5">
    <name type="scientific">Lactococcus termiticola</name>
    <dbReference type="NCBI Taxonomy" id="2169526"/>
    <lineage>
        <taxon>Bacteria</taxon>
        <taxon>Bacillati</taxon>
        <taxon>Bacillota</taxon>
        <taxon>Bacilli</taxon>
        <taxon>Lactobacillales</taxon>
        <taxon>Streptococcaceae</taxon>
        <taxon>Lactococcus</taxon>
    </lineage>
</organism>
<reference evidence="4 5" key="1">
    <citation type="journal article" date="2018" name="Genome Announc.">
        <title>Draft Genome Sequence of Lactococcus sp. Strain NtB2 (JCM 32569), Isolated from the Gut of the Higher Termite Nasutitermes takasagoensis.</title>
        <authorList>
            <person name="Noda S."/>
            <person name="Aihara C."/>
            <person name="Yuki M."/>
            <person name="Ohkuma M."/>
        </authorList>
    </citation>
    <scope>NUCLEOTIDE SEQUENCE [LARGE SCALE GENOMIC DNA]</scope>
    <source>
        <strain evidence="4 5">NtB2</strain>
    </source>
</reference>
<keyword evidence="5" id="KW-1185">Reference proteome</keyword>
<sequence length="481" mass="55655">MNFFINRAMGIGNSGVEHAQFYRAELFDMEGLPYKYLFTELVKELPEAMAHWNIRPEQVINLYEFFTFGKKVATEGAPRKNKREDKTFIDGANTHRIVQTLTSTGMLVREHIEKSPNPKTPGTLLVSRYKIEIFNAETMERKLMLNEFAHPSRGRILENIHIYDFEGQDLFFRNEVTFQRFFFETLTKIFEGKNTFIMDRGEESEAAFFGNEHIDFNLIEIIHADHLGDRDEPTAPLWNNYYEYLLTHVDQADRIVVSTELQRQDFLLDFPGMEDKFVTIPVGGISETNMVPVDPETTPKRARRFMTASRLAGEKHIDQAVKAVSRLHDLYPDITFDIYGQGGEDQKIRETIEECKAQDYIKLMGHSNNLAEDYKKYDAFISASYSEGFGLTYIEALNAGLPVVTFKARFGAMELVKDGINGYLRDFKRDDEEYSIEELTKGIQMMMEQDYPSFKKATIASVKDFHNPIIAKKWSKLINEL</sequence>
<dbReference type="Pfam" id="PF00534">
    <property type="entry name" value="Glycos_transf_1"/>
    <property type="match status" value="1"/>
</dbReference>
<dbReference type="GO" id="GO:0016757">
    <property type="term" value="F:glycosyltransferase activity"/>
    <property type="evidence" value="ECO:0007669"/>
    <property type="project" value="UniProtKB-KW"/>
</dbReference>
<dbReference type="PANTHER" id="PTHR12526:SF629">
    <property type="entry name" value="TEICHURONIC ACID BIOSYNTHESIS GLYCOSYLTRANSFERASE TUAH-RELATED"/>
    <property type="match status" value="1"/>
</dbReference>
<protein>
    <submittedName>
        <fullName evidence="4">Poly(Glycerol-phosphate) alpha-glucosyltransferase</fullName>
    </submittedName>
</protein>
<gene>
    <name evidence="4" type="primary">tagE</name>
    <name evidence="4" type="ORF">NtB2_00469</name>
</gene>
<dbReference type="Proteomes" id="UP000245021">
    <property type="component" value="Unassembled WGS sequence"/>
</dbReference>
<feature type="domain" description="Glycosyl transferase family 1" evidence="3">
    <location>
        <begin position="299"/>
        <end position="433"/>
    </location>
</feature>
<evidence type="ECO:0000313" key="5">
    <source>
        <dbReference type="Proteomes" id="UP000245021"/>
    </source>
</evidence>
<dbReference type="SUPFAM" id="SSF53756">
    <property type="entry name" value="UDP-Glycosyltransferase/glycogen phosphorylase"/>
    <property type="match status" value="1"/>
</dbReference>
<evidence type="ECO:0000259" key="3">
    <source>
        <dbReference type="Pfam" id="PF00534"/>
    </source>
</evidence>
<dbReference type="Gene3D" id="3.40.50.2000">
    <property type="entry name" value="Glycogen Phosphorylase B"/>
    <property type="match status" value="2"/>
</dbReference>
<keyword evidence="1" id="KW-0328">Glycosyltransferase</keyword>
<proteinExistence type="predicted"/>
<dbReference type="OrthoDB" id="9765175at2"/>
<evidence type="ECO:0000313" key="4">
    <source>
        <dbReference type="EMBL" id="GBG96358.1"/>
    </source>
</evidence>
<evidence type="ECO:0000256" key="2">
    <source>
        <dbReference type="ARBA" id="ARBA00022679"/>
    </source>
</evidence>
<dbReference type="PANTHER" id="PTHR12526">
    <property type="entry name" value="GLYCOSYLTRANSFERASE"/>
    <property type="match status" value="1"/>
</dbReference>
<dbReference type="AlphaFoldDB" id="A0A2R5HIW6"/>
<name>A0A2R5HIW6_9LACT</name>